<dbReference type="GO" id="GO:0016791">
    <property type="term" value="F:phosphatase activity"/>
    <property type="evidence" value="ECO:0007669"/>
    <property type="project" value="TreeGrafter"/>
</dbReference>
<dbReference type="OrthoDB" id="9806027at2"/>
<dbReference type="AlphaFoldDB" id="A0A0R2L6H0"/>
<dbReference type="Proteomes" id="UP000051886">
    <property type="component" value="Unassembled WGS sequence"/>
</dbReference>
<accession>A0A0R2L6H0</accession>
<keyword evidence="1" id="KW-0378">Hydrolase</keyword>
<evidence type="ECO:0000313" key="1">
    <source>
        <dbReference type="EMBL" id="KRN97407.1"/>
    </source>
</evidence>
<organism evidence="1 2">
    <name type="scientific">Ligilactobacillus pobuzihii</name>
    <dbReference type="NCBI Taxonomy" id="449659"/>
    <lineage>
        <taxon>Bacteria</taxon>
        <taxon>Bacillati</taxon>
        <taxon>Bacillota</taxon>
        <taxon>Bacilli</taxon>
        <taxon>Lactobacillales</taxon>
        <taxon>Lactobacillaceae</taxon>
        <taxon>Ligilactobacillus</taxon>
    </lineage>
</organism>
<gene>
    <name evidence="1" type="ORF">IV66_GL000541</name>
</gene>
<dbReference type="NCBIfam" id="TIGR00099">
    <property type="entry name" value="Cof-subfamily"/>
    <property type="match status" value="1"/>
</dbReference>
<dbReference type="Gene3D" id="3.30.1240.10">
    <property type="match status" value="1"/>
</dbReference>
<dbReference type="STRING" id="449659.IV66_GL000541"/>
<dbReference type="PATRIC" id="fig|449659.4.peg.546"/>
<dbReference type="CDD" id="cd07516">
    <property type="entry name" value="HAD_Pase"/>
    <property type="match status" value="1"/>
</dbReference>
<dbReference type="SFLD" id="SFLDG01140">
    <property type="entry name" value="C2.B:_Phosphomannomutase_and_P"/>
    <property type="match status" value="1"/>
</dbReference>
<dbReference type="NCBIfam" id="TIGR01484">
    <property type="entry name" value="HAD-SF-IIB"/>
    <property type="match status" value="1"/>
</dbReference>
<dbReference type="SFLD" id="SFLDS00003">
    <property type="entry name" value="Haloacid_Dehalogenase"/>
    <property type="match status" value="1"/>
</dbReference>
<dbReference type="Gene3D" id="3.40.50.1000">
    <property type="entry name" value="HAD superfamily/HAD-like"/>
    <property type="match status" value="1"/>
</dbReference>
<comment type="caution">
    <text evidence="1">The sequence shown here is derived from an EMBL/GenBank/DDBJ whole genome shotgun (WGS) entry which is preliminary data.</text>
</comment>
<dbReference type="EMBL" id="JQCN01000061">
    <property type="protein sequence ID" value="KRN97407.1"/>
    <property type="molecule type" value="Genomic_DNA"/>
</dbReference>
<dbReference type="InterPro" id="IPR006379">
    <property type="entry name" value="HAD-SF_hydro_IIB"/>
</dbReference>
<reference evidence="1 2" key="1">
    <citation type="journal article" date="2015" name="Genome Announc.">
        <title>Expanding the biotechnology potential of lactobacilli through comparative genomics of 213 strains and associated genera.</title>
        <authorList>
            <person name="Sun Z."/>
            <person name="Harris H.M."/>
            <person name="McCann A."/>
            <person name="Guo C."/>
            <person name="Argimon S."/>
            <person name="Zhang W."/>
            <person name="Yang X."/>
            <person name="Jeffery I.B."/>
            <person name="Cooney J.C."/>
            <person name="Kagawa T.F."/>
            <person name="Liu W."/>
            <person name="Song Y."/>
            <person name="Salvetti E."/>
            <person name="Wrobel A."/>
            <person name="Rasinkangas P."/>
            <person name="Parkhill J."/>
            <person name="Rea M.C."/>
            <person name="O'Sullivan O."/>
            <person name="Ritari J."/>
            <person name="Douillard F.P."/>
            <person name="Paul Ross R."/>
            <person name="Yang R."/>
            <person name="Briner A.E."/>
            <person name="Felis G.E."/>
            <person name="de Vos W.M."/>
            <person name="Barrangou R."/>
            <person name="Klaenhammer T.R."/>
            <person name="Caufield P.W."/>
            <person name="Cui Y."/>
            <person name="Zhang H."/>
            <person name="O'Toole P.W."/>
        </authorList>
    </citation>
    <scope>NUCLEOTIDE SEQUENCE [LARGE SCALE GENOMIC DNA]</scope>
    <source>
        <strain evidence="1 2">NBRC 103219</strain>
    </source>
</reference>
<dbReference type="RefSeq" id="WP_017868587.1">
    <property type="nucleotide sequence ID" value="NZ_BJYB01000009.1"/>
</dbReference>
<dbReference type="PROSITE" id="PS01229">
    <property type="entry name" value="COF_2"/>
    <property type="match status" value="1"/>
</dbReference>
<proteinExistence type="predicted"/>
<dbReference type="Pfam" id="PF08282">
    <property type="entry name" value="Hydrolase_3"/>
    <property type="match status" value="1"/>
</dbReference>
<name>A0A0R2L6H0_9LACO</name>
<dbReference type="PANTHER" id="PTHR10000:SF55">
    <property type="entry name" value="5-AMINO-6-(5-PHOSPHO-D-RIBITYLAMINO)URACIL PHOSPHATASE YCSE"/>
    <property type="match status" value="1"/>
</dbReference>
<dbReference type="PANTHER" id="PTHR10000">
    <property type="entry name" value="PHOSPHOSERINE PHOSPHATASE"/>
    <property type="match status" value="1"/>
</dbReference>
<keyword evidence="2" id="KW-1185">Reference proteome</keyword>
<dbReference type="InterPro" id="IPR023214">
    <property type="entry name" value="HAD_sf"/>
</dbReference>
<dbReference type="InterPro" id="IPR036412">
    <property type="entry name" value="HAD-like_sf"/>
</dbReference>
<dbReference type="SFLD" id="SFLDG01144">
    <property type="entry name" value="C2.B.4:_PGP_Like"/>
    <property type="match status" value="1"/>
</dbReference>
<dbReference type="InterPro" id="IPR000150">
    <property type="entry name" value="Cof"/>
</dbReference>
<protein>
    <submittedName>
        <fullName evidence="1">HAD superfamily hydrolase</fullName>
    </submittedName>
</protein>
<dbReference type="GO" id="GO:0000287">
    <property type="term" value="F:magnesium ion binding"/>
    <property type="evidence" value="ECO:0007669"/>
    <property type="project" value="TreeGrafter"/>
</dbReference>
<dbReference type="GO" id="GO:0005829">
    <property type="term" value="C:cytosol"/>
    <property type="evidence" value="ECO:0007669"/>
    <property type="project" value="TreeGrafter"/>
</dbReference>
<sequence length="291" mass="31730">MLQLIASDMDGTMLNEQMVISDYNVSAIKHAQEKGINFIVSTGRAFKEVKPLLDQAGVSCPLITMNGALVMDQDGKTISSTPLSDQLAQKIIFLLKKAGLYFEVITTEGVCSDDKAARIENFANLLESIDATTPYKLAVSLASARMELMNINYVDDYYGLISDPHIQIFKIVVFSSSGPEELKEVREELAKNKSLVITSSGSNNIEINHIKAQKGLALQSYADSLNIPMDNVMTMGDNNNDLSMIKIAGISYAMGNATKEIKLAANHLTSRNTDNGAGKAIEEQLQELSKI</sequence>
<dbReference type="SUPFAM" id="SSF56784">
    <property type="entry name" value="HAD-like"/>
    <property type="match status" value="1"/>
</dbReference>
<evidence type="ECO:0000313" key="2">
    <source>
        <dbReference type="Proteomes" id="UP000051886"/>
    </source>
</evidence>